<proteinExistence type="predicted"/>
<evidence type="ECO:0000256" key="1">
    <source>
        <dbReference type="ARBA" id="ARBA00023015"/>
    </source>
</evidence>
<evidence type="ECO:0000313" key="5">
    <source>
        <dbReference type="EMBL" id="MST61712.1"/>
    </source>
</evidence>
<dbReference type="Proteomes" id="UP000440713">
    <property type="component" value="Unassembled WGS sequence"/>
</dbReference>
<evidence type="ECO:0000256" key="3">
    <source>
        <dbReference type="ARBA" id="ARBA00023163"/>
    </source>
</evidence>
<protein>
    <submittedName>
        <fullName evidence="5">Winged helix-turn-helix transcriptional regulator</fullName>
    </submittedName>
</protein>
<dbReference type="Gene3D" id="1.10.10.10">
    <property type="entry name" value="Winged helix-like DNA-binding domain superfamily/Winged helix DNA-binding domain"/>
    <property type="match status" value="1"/>
</dbReference>
<evidence type="ECO:0000313" key="6">
    <source>
        <dbReference type="Proteomes" id="UP000440713"/>
    </source>
</evidence>
<dbReference type="Pfam" id="PF01638">
    <property type="entry name" value="HxlR"/>
    <property type="match status" value="1"/>
</dbReference>
<keyword evidence="2" id="KW-0238">DNA-binding</keyword>
<dbReference type="EMBL" id="VUNE01000001">
    <property type="protein sequence ID" value="MST61712.1"/>
    <property type="molecule type" value="Genomic_DNA"/>
</dbReference>
<keyword evidence="1" id="KW-0805">Transcription regulation</keyword>
<organism evidence="5 6">
    <name type="scientific">Peptostreptococcus porci</name>
    <dbReference type="NCBI Taxonomy" id="2652282"/>
    <lineage>
        <taxon>Bacteria</taxon>
        <taxon>Bacillati</taxon>
        <taxon>Bacillota</taxon>
        <taxon>Clostridia</taxon>
        <taxon>Peptostreptococcales</taxon>
        <taxon>Peptostreptococcaceae</taxon>
        <taxon>Peptostreptococcus</taxon>
    </lineage>
</organism>
<dbReference type="PANTHER" id="PTHR33204">
    <property type="entry name" value="TRANSCRIPTIONAL REGULATOR, MARR FAMILY"/>
    <property type="match status" value="1"/>
</dbReference>
<keyword evidence="6" id="KW-1185">Reference proteome</keyword>
<dbReference type="GO" id="GO:0003677">
    <property type="term" value="F:DNA binding"/>
    <property type="evidence" value="ECO:0007669"/>
    <property type="project" value="UniProtKB-KW"/>
</dbReference>
<feature type="domain" description="HTH hxlR-type" evidence="4">
    <location>
        <begin position="16"/>
        <end position="115"/>
    </location>
</feature>
<dbReference type="InterPro" id="IPR002577">
    <property type="entry name" value="HTH_HxlR"/>
</dbReference>
<name>A0A6N7XBN8_9FIRM</name>
<comment type="caution">
    <text evidence="5">The sequence shown here is derived from an EMBL/GenBank/DDBJ whole genome shotgun (WGS) entry which is preliminary data.</text>
</comment>
<reference evidence="5 6" key="1">
    <citation type="submission" date="2019-08" db="EMBL/GenBank/DDBJ databases">
        <title>In-depth cultivation of the pig gut microbiome towards novel bacterial diversity and tailored functional studies.</title>
        <authorList>
            <person name="Wylensek D."/>
            <person name="Hitch T.C.A."/>
            <person name="Clavel T."/>
        </authorList>
    </citation>
    <scope>NUCLEOTIDE SEQUENCE [LARGE SCALE GENOMIC DNA]</scope>
    <source>
        <strain evidence="5 6">WCA-SAB-591-4A-A</strain>
    </source>
</reference>
<evidence type="ECO:0000256" key="2">
    <source>
        <dbReference type="ARBA" id="ARBA00023125"/>
    </source>
</evidence>
<accession>A0A6N7XBN8</accession>
<dbReference type="InterPro" id="IPR036390">
    <property type="entry name" value="WH_DNA-bd_sf"/>
</dbReference>
<sequence length="128" mass="14654">MSKSKKENFRGEELLCPIKYCMDIAGGKWKSSILCILADEKPHRNSNIKRKLGNITNTMLTQSLQQLEDAGMITRTQYNEVPPRVEYSLTEDGKSIIPLLVQMGKWGSIQMEKHSEIRSYCKDCLNTK</sequence>
<dbReference type="InterPro" id="IPR036388">
    <property type="entry name" value="WH-like_DNA-bd_sf"/>
</dbReference>
<dbReference type="SUPFAM" id="SSF46785">
    <property type="entry name" value="Winged helix' DNA-binding domain"/>
    <property type="match status" value="1"/>
</dbReference>
<dbReference type="PROSITE" id="PS51118">
    <property type="entry name" value="HTH_HXLR"/>
    <property type="match status" value="1"/>
</dbReference>
<dbReference type="PANTHER" id="PTHR33204:SF29">
    <property type="entry name" value="TRANSCRIPTIONAL REGULATOR"/>
    <property type="match status" value="1"/>
</dbReference>
<gene>
    <name evidence="5" type="ORF">FYJ71_01830</name>
</gene>
<evidence type="ECO:0000259" key="4">
    <source>
        <dbReference type="PROSITE" id="PS51118"/>
    </source>
</evidence>
<dbReference type="AlphaFoldDB" id="A0A6N7XBN8"/>
<keyword evidence="3" id="KW-0804">Transcription</keyword>